<proteinExistence type="predicted"/>
<gene>
    <name evidence="2" type="ORF">HCT14_01045</name>
</gene>
<keyword evidence="1" id="KW-0472">Membrane</keyword>
<feature type="transmembrane region" description="Helical" evidence="1">
    <location>
        <begin position="12"/>
        <end position="34"/>
    </location>
</feature>
<name>A0A968GB21_9SPIO</name>
<keyword evidence="3" id="KW-1185">Reference proteome</keyword>
<sequence length="224" mass="25651">MEKNTQSKSSKYNRILILSPIIIAIVLVFFSSMFQWRNIDMGFKITPHMVDSLGQDASVKLDLLATQEIELIGDFFISIETGKTFEVWISPFLLNYADITITEERFKLRSAHSPQHQQLAEQVKIILPQQMQEQKFLLILSGKSQATLESLMMPQLILDTLGWHQVSLMNTQIETIQIKNIGFLTVITKQSQINNHQVTNLGHLMLNDNLIRGIQLNQNIMLLS</sequence>
<dbReference type="Proteomes" id="UP000711995">
    <property type="component" value="Unassembled WGS sequence"/>
</dbReference>
<dbReference type="EMBL" id="JAATLJ010000001">
    <property type="protein sequence ID" value="NIZ40106.1"/>
    <property type="molecule type" value="Genomic_DNA"/>
</dbReference>
<accession>A0A968GB21</accession>
<protein>
    <submittedName>
        <fullName evidence="2">Uncharacterized protein</fullName>
    </submittedName>
</protein>
<keyword evidence="1" id="KW-1133">Transmembrane helix</keyword>
<reference evidence="2 3" key="1">
    <citation type="submission" date="2020-03" db="EMBL/GenBank/DDBJ databases">
        <title>Spirochaetal bacteria isolated from arthropods constitute a novel genus Entomospira genus novum within the order Spirochaetales.</title>
        <authorList>
            <person name="Grana-Miraglia L."/>
            <person name="Sikutova S."/>
            <person name="Fingerle V."/>
            <person name="Sing A."/>
            <person name="Castillo-Ramirez S."/>
            <person name="Margos G."/>
            <person name="Rudolf I."/>
        </authorList>
    </citation>
    <scope>NUCLEOTIDE SEQUENCE [LARGE SCALE GENOMIC DNA]</scope>
    <source>
        <strain evidence="2 3">BR193</strain>
    </source>
</reference>
<dbReference type="AlphaFoldDB" id="A0A968GB21"/>
<comment type="caution">
    <text evidence="2">The sequence shown here is derived from an EMBL/GenBank/DDBJ whole genome shotgun (WGS) entry which is preliminary data.</text>
</comment>
<dbReference type="RefSeq" id="WP_167699718.1">
    <property type="nucleotide sequence ID" value="NZ_CP118174.1"/>
</dbReference>
<evidence type="ECO:0000313" key="3">
    <source>
        <dbReference type="Proteomes" id="UP000711995"/>
    </source>
</evidence>
<evidence type="ECO:0000256" key="1">
    <source>
        <dbReference type="SAM" id="Phobius"/>
    </source>
</evidence>
<organism evidence="2 3">
    <name type="scientific">Entomospira entomophila</name>
    <dbReference type="NCBI Taxonomy" id="2719988"/>
    <lineage>
        <taxon>Bacteria</taxon>
        <taxon>Pseudomonadati</taxon>
        <taxon>Spirochaetota</taxon>
        <taxon>Spirochaetia</taxon>
        <taxon>Spirochaetales</taxon>
        <taxon>Spirochaetaceae</taxon>
        <taxon>Entomospira</taxon>
    </lineage>
</organism>
<evidence type="ECO:0000313" key="2">
    <source>
        <dbReference type="EMBL" id="NIZ40106.1"/>
    </source>
</evidence>
<keyword evidence="1" id="KW-0812">Transmembrane</keyword>